<keyword evidence="3" id="KW-1185">Reference proteome</keyword>
<protein>
    <submittedName>
        <fullName evidence="2">Uncharacterized protein</fullName>
    </submittedName>
</protein>
<evidence type="ECO:0000313" key="2">
    <source>
        <dbReference type="EMBL" id="CBL22968.1"/>
    </source>
</evidence>
<evidence type="ECO:0000313" key="3">
    <source>
        <dbReference type="Proteomes" id="UP000008955"/>
    </source>
</evidence>
<dbReference type="Proteomes" id="UP000008955">
    <property type="component" value="Chromosome"/>
</dbReference>
<sequence length="41" mass="4727">MRETKKSKIVAQNALNKKGKNASMKSKQKFEVVKEKEQHVP</sequence>
<gene>
    <name evidence="2" type="ORF">CK5_15480</name>
</gene>
<organism evidence="2 3">
    <name type="scientific">Blautia obeum A2-162</name>
    <dbReference type="NCBI Taxonomy" id="657314"/>
    <lineage>
        <taxon>Bacteria</taxon>
        <taxon>Bacillati</taxon>
        <taxon>Bacillota</taxon>
        <taxon>Clostridia</taxon>
        <taxon>Lachnospirales</taxon>
        <taxon>Lachnospiraceae</taxon>
        <taxon>Blautia</taxon>
    </lineage>
</organism>
<dbReference type="PATRIC" id="fig|657314.3.peg.1353"/>
<evidence type="ECO:0000256" key="1">
    <source>
        <dbReference type="SAM" id="MobiDB-lite"/>
    </source>
</evidence>
<dbReference type="EMBL" id="FP929054">
    <property type="protein sequence ID" value="CBL22968.1"/>
    <property type="molecule type" value="Genomic_DNA"/>
</dbReference>
<dbReference type="HOGENOM" id="CLU_3266503_0_0_9"/>
<feature type="compositionally biased region" description="Basic and acidic residues" evidence="1">
    <location>
        <begin position="28"/>
        <end position="41"/>
    </location>
</feature>
<proteinExistence type="predicted"/>
<dbReference type="KEGG" id="rob:CK5_15480"/>
<reference evidence="2 3" key="1">
    <citation type="submission" date="2010-03" db="EMBL/GenBank/DDBJ databases">
        <title>The genome sequence of Ruminococcus obeum A2-162.</title>
        <authorList>
            <consortium name="metaHIT consortium -- http://www.metahit.eu/"/>
            <person name="Pajon A."/>
            <person name="Turner K."/>
            <person name="Parkhill J."/>
            <person name="Duncan S."/>
            <person name="Flint H."/>
        </authorList>
    </citation>
    <scope>NUCLEOTIDE SEQUENCE [LARGE SCALE GENOMIC DNA]</scope>
    <source>
        <strain evidence="2 3">A2-162</strain>
    </source>
</reference>
<name>D4LQB0_9FIRM</name>
<feature type="region of interest" description="Disordered" evidence="1">
    <location>
        <begin position="1"/>
        <end position="41"/>
    </location>
</feature>
<accession>D4LQB0</accession>
<dbReference type="AlphaFoldDB" id="D4LQB0"/>
<reference evidence="2 3" key="2">
    <citation type="submission" date="2010-03" db="EMBL/GenBank/DDBJ databases">
        <authorList>
            <person name="Pajon A."/>
        </authorList>
    </citation>
    <scope>NUCLEOTIDE SEQUENCE [LARGE SCALE GENOMIC DNA]</scope>
    <source>
        <strain evidence="2 3">A2-162</strain>
    </source>
</reference>